<sequence>MENPMGYGLPLMMQRGIFSRALAVLITCLTLVIASPSDATQYTEQREPCAEFNEQRRPFFGDVHVHTRYSLDASTQGTRTSPAEAYQFARGDELGIQPWDINGQPMRSLQLRRSLDFAMVSDHAELIGEVRMCNTPEIEGYSSWQCKVYRHLPRVAYYLFNYMATMQQSHLGMCGEEGERCREAALVPWAEMQAAAEEHYDRSDGCEFSTFVGYEWTAMQSGSGGNLHRNVIFRNAEVPQTPISFIDSPGASLLWQALEQQCTDGEGNCDALVIPHNSNLSAGYMFSGELDAGGPMTVGYAQQRAKFEPLVEIMQHKGASECYYAPGITSDELCAFEQQPKDNIAGYSSPPMPDTGFVRQVLATGIELEAKLGSNPYQFGIIASTDTHLGAPGSVEEDRFLGHGGAGVPAREEIPPGLPDKLEYNPGGLAVLWAEENSRDSLFSAMRRREAYGTSGPRISSRFFASWQFPDDLCQSSDRIEQAYSTGVPMGGLLAGSPTPGAAPTFLLAASQDPGTANFPGMPLQRIQVVKGWLDEHGQTQEKVIDVAGNSDNGANVDLETCETRGKGFAQLCAVWRDDEFDATQRAFYYSRVVENPSCRWSQRQCVAAKVDCSAPETIGEGFSGCCAADHRPVIQERAWSSPIWYAPPGPSLAETPLNQAR</sequence>
<gene>
    <name evidence="1" type="ORF">EYC87_04575</name>
</gene>
<keyword evidence="2" id="KW-1185">Reference proteome</keyword>
<dbReference type="Proteomes" id="UP001143307">
    <property type="component" value="Unassembled WGS sequence"/>
</dbReference>
<protein>
    <submittedName>
        <fullName evidence="1">DUF3604 domain-containing protein</fullName>
    </submittedName>
</protein>
<dbReference type="Pfam" id="PF12228">
    <property type="entry name" value="DUF3604"/>
    <property type="match status" value="1"/>
</dbReference>
<comment type="caution">
    <text evidence="1">The sequence shown here is derived from an EMBL/GenBank/DDBJ whole genome shotgun (WGS) entry which is preliminary data.</text>
</comment>
<reference evidence="1" key="1">
    <citation type="submission" date="2019-02" db="EMBL/GenBank/DDBJ databases">
        <authorList>
            <person name="Li S.-H."/>
        </authorList>
    </citation>
    <scope>NUCLEOTIDE SEQUENCE</scope>
    <source>
        <strain evidence="1">IMCC8485</strain>
    </source>
</reference>
<dbReference type="InterPro" id="IPR022028">
    <property type="entry name" value="DUF3604"/>
</dbReference>
<evidence type="ECO:0000313" key="1">
    <source>
        <dbReference type="EMBL" id="MCX2972860.1"/>
    </source>
</evidence>
<dbReference type="EMBL" id="SHNP01000001">
    <property type="protein sequence ID" value="MCX2972860.1"/>
    <property type="molecule type" value="Genomic_DNA"/>
</dbReference>
<accession>A0ABT3ST79</accession>
<proteinExistence type="predicted"/>
<name>A0ABT3ST79_9GAMM</name>
<organism evidence="1 2">
    <name type="scientific">Candidatus Seongchinamella marina</name>
    <dbReference type="NCBI Taxonomy" id="2518990"/>
    <lineage>
        <taxon>Bacteria</taxon>
        <taxon>Pseudomonadati</taxon>
        <taxon>Pseudomonadota</taxon>
        <taxon>Gammaproteobacteria</taxon>
        <taxon>Cellvibrionales</taxon>
        <taxon>Halieaceae</taxon>
        <taxon>Seongchinamella</taxon>
    </lineage>
</organism>
<evidence type="ECO:0000313" key="2">
    <source>
        <dbReference type="Proteomes" id="UP001143307"/>
    </source>
</evidence>